<feature type="compositionally biased region" description="Polar residues" evidence="1">
    <location>
        <begin position="585"/>
        <end position="603"/>
    </location>
</feature>
<reference evidence="2" key="1">
    <citation type="journal article" date="2020" name="Stud. Mycol.">
        <title>101 Dothideomycetes genomes: a test case for predicting lifestyles and emergence of pathogens.</title>
        <authorList>
            <person name="Haridas S."/>
            <person name="Albert R."/>
            <person name="Binder M."/>
            <person name="Bloem J."/>
            <person name="Labutti K."/>
            <person name="Salamov A."/>
            <person name="Andreopoulos B."/>
            <person name="Baker S."/>
            <person name="Barry K."/>
            <person name="Bills G."/>
            <person name="Bluhm B."/>
            <person name="Cannon C."/>
            <person name="Castanera R."/>
            <person name="Culley D."/>
            <person name="Daum C."/>
            <person name="Ezra D."/>
            <person name="Gonzalez J."/>
            <person name="Henrissat B."/>
            <person name="Kuo A."/>
            <person name="Liang C."/>
            <person name="Lipzen A."/>
            <person name="Lutzoni F."/>
            <person name="Magnuson J."/>
            <person name="Mondo S."/>
            <person name="Nolan M."/>
            <person name="Ohm R."/>
            <person name="Pangilinan J."/>
            <person name="Park H.-J."/>
            <person name="Ramirez L."/>
            <person name="Alfaro M."/>
            <person name="Sun H."/>
            <person name="Tritt A."/>
            <person name="Yoshinaga Y."/>
            <person name="Zwiers L.-H."/>
            <person name="Turgeon B."/>
            <person name="Goodwin S."/>
            <person name="Spatafora J."/>
            <person name="Crous P."/>
            <person name="Grigoriev I."/>
        </authorList>
    </citation>
    <scope>NUCLEOTIDE SEQUENCE</scope>
    <source>
        <strain evidence="2">CBS 130266</strain>
    </source>
</reference>
<feature type="region of interest" description="Disordered" evidence="1">
    <location>
        <begin position="361"/>
        <end position="544"/>
    </location>
</feature>
<sequence length="967" mass="106068">MYREPTIFTKSKPRDQTTTNQSRPPSKAKAKPGGRVAELIASWDKPKQTRDSLPQRPSFRDSQQGSWRSSPPKNHNRAQTGVSAGLTANLDPQAYRRSGRGTSSESIASTTIVQRHTTEPVPVSYQIHDDPPSVLLDKGKSKMSSYHSSEEAQKEAPHHWSRSSTHQERDLSETPRNWERRSSQEHQRGQFYNRASLSASVSPVRIGTPDRPNPFRRRNSHGSELSVSVSPRRDSVSRKAFERVRSMGSMSPAPSPVRRDRTSTATVPLRESSDTIEAYIARRLTERWSPASTVPTLSRTGTAVHVPPPTPFPGRHVDAPFVLDVLRTIDHILTDHTSVLKAVIAQSEELLHEKEHDCQLESCNPVHSPQPRPSISKVLSNPPLSSTSSSPVRPKETWSQHGAEIPPQPSPHSTPSLKLGRARMQSISRSSIRPEESTSQHGAEFTPTPTPSPRLTPPPKLDRARTQSISSVPIRPEELFSQHGAEETSRTTSRYTASPKLDRARTQSISSLSIHSEGSLSQHSAEFSPTPSPRLTPPPKLDRARTQLIPELINLVDDTHRSFAANFSPHEQDDLPPMSEMGASRRNTMFQPPTLPKKTTASRCTEDLGSRSPKRRRTTGGSPIAISPPRIRVPASQQPLQSQTSDTLQNQDESLPLPELSRTSTDSFSHNSIIRASPKAQTLARQQYITLVQDTNTSRSTLSGTEVRPQTFGLATTTSDYIRSNPSPSLIEYDRDAALADRASFSLDSSTPFSAREQRRRSVADPLPMVMSPEIETPLEVETPLGVELPGSFPFSPVEEKSESPFHLHGLSHRSHDTSMPTAPDPVSSRPKSTRSITFVEPDPIVRQPTSKESKAMKGATGNFKTKRPDITGEVRQLWEPATQGRVNTARGFWGRKESKIDVSAVGGVGGGVGKGDGGSGKVRRSGSWWRKKGESGKGSSGSGSGSGGAEGVEEVSTWNGSYKSND</sequence>
<organism evidence="2 3">
    <name type="scientific">Tothia fuscella</name>
    <dbReference type="NCBI Taxonomy" id="1048955"/>
    <lineage>
        <taxon>Eukaryota</taxon>
        <taxon>Fungi</taxon>
        <taxon>Dikarya</taxon>
        <taxon>Ascomycota</taxon>
        <taxon>Pezizomycotina</taxon>
        <taxon>Dothideomycetes</taxon>
        <taxon>Pleosporomycetidae</taxon>
        <taxon>Venturiales</taxon>
        <taxon>Cylindrosympodiaceae</taxon>
        <taxon>Tothia</taxon>
    </lineage>
</organism>
<feature type="region of interest" description="Disordered" evidence="1">
    <location>
        <begin position="849"/>
        <end position="876"/>
    </location>
</feature>
<protein>
    <submittedName>
        <fullName evidence="2">Uncharacterized protein</fullName>
    </submittedName>
</protein>
<feature type="compositionally biased region" description="Gly residues" evidence="1">
    <location>
        <begin position="907"/>
        <end position="921"/>
    </location>
</feature>
<feature type="region of interest" description="Disordered" evidence="1">
    <location>
        <begin position="1"/>
        <end position="268"/>
    </location>
</feature>
<dbReference type="AlphaFoldDB" id="A0A9P4NRF2"/>
<feature type="compositionally biased region" description="Polar residues" evidence="1">
    <location>
        <begin position="635"/>
        <end position="653"/>
    </location>
</feature>
<feature type="compositionally biased region" description="Low complexity" evidence="1">
    <location>
        <begin position="380"/>
        <end position="392"/>
    </location>
</feature>
<feature type="compositionally biased region" description="Polar residues" evidence="1">
    <location>
        <begin position="60"/>
        <end position="82"/>
    </location>
</feature>
<evidence type="ECO:0000313" key="3">
    <source>
        <dbReference type="Proteomes" id="UP000800235"/>
    </source>
</evidence>
<comment type="caution">
    <text evidence="2">The sequence shown here is derived from an EMBL/GenBank/DDBJ whole genome shotgun (WGS) entry which is preliminary data.</text>
</comment>
<proteinExistence type="predicted"/>
<accession>A0A9P4NRF2</accession>
<feature type="compositionally biased region" description="Pro residues" evidence="1">
    <location>
        <begin position="448"/>
        <end position="459"/>
    </location>
</feature>
<dbReference type="EMBL" id="MU007040">
    <property type="protein sequence ID" value="KAF2430290.1"/>
    <property type="molecule type" value="Genomic_DNA"/>
</dbReference>
<feature type="compositionally biased region" description="Basic and acidic residues" evidence="1">
    <location>
        <begin position="231"/>
        <end position="245"/>
    </location>
</feature>
<name>A0A9P4NRF2_9PEZI</name>
<feature type="compositionally biased region" description="Basic and acidic residues" evidence="1">
    <location>
        <begin position="148"/>
        <end position="158"/>
    </location>
</feature>
<evidence type="ECO:0000256" key="1">
    <source>
        <dbReference type="SAM" id="MobiDB-lite"/>
    </source>
</evidence>
<feature type="compositionally biased region" description="Basic and acidic residues" evidence="1">
    <location>
        <begin position="165"/>
        <end position="188"/>
    </location>
</feature>
<feature type="compositionally biased region" description="Low complexity" evidence="1">
    <location>
        <begin position="508"/>
        <end position="521"/>
    </location>
</feature>
<feature type="compositionally biased region" description="Gly residues" evidence="1">
    <location>
        <begin position="937"/>
        <end position="951"/>
    </location>
</feature>
<dbReference type="Proteomes" id="UP000800235">
    <property type="component" value="Unassembled WGS sequence"/>
</dbReference>
<feature type="compositionally biased region" description="Polar residues" evidence="1">
    <location>
        <begin position="958"/>
        <end position="967"/>
    </location>
</feature>
<feature type="region of interest" description="Disordered" evidence="1">
    <location>
        <begin position="566"/>
        <end position="668"/>
    </location>
</feature>
<feature type="compositionally biased region" description="Polar residues" evidence="1">
    <location>
        <begin position="100"/>
        <end position="115"/>
    </location>
</feature>
<feature type="compositionally biased region" description="Pro residues" evidence="1">
    <location>
        <begin position="530"/>
        <end position="539"/>
    </location>
</feature>
<feature type="region of interest" description="Disordered" evidence="1">
    <location>
        <begin position="904"/>
        <end position="967"/>
    </location>
</feature>
<gene>
    <name evidence="2" type="ORF">EJ08DRAFT_697582</name>
</gene>
<evidence type="ECO:0000313" key="2">
    <source>
        <dbReference type="EMBL" id="KAF2430290.1"/>
    </source>
</evidence>
<feature type="compositionally biased region" description="Basic and acidic residues" evidence="1">
    <location>
        <begin position="475"/>
        <end position="489"/>
    </location>
</feature>
<keyword evidence="3" id="KW-1185">Reference proteome</keyword>
<feature type="region of interest" description="Disordered" evidence="1">
    <location>
        <begin position="812"/>
        <end position="835"/>
    </location>
</feature>
<dbReference type="OrthoDB" id="3938207at2759"/>